<dbReference type="AlphaFoldDB" id="A0AA85IVY3"/>
<reference evidence="2" key="2">
    <citation type="submission" date="2023-11" db="UniProtKB">
        <authorList>
            <consortium name="WormBaseParasite"/>
        </authorList>
    </citation>
    <scope>IDENTIFICATION</scope>
</reference>
<dbReference type="Proteomes" id="UP000050795">
    <property type="component" value="Unassembled WGS sequence"/>
</dbReference>
<evidence type="ECO:0000313" key="1">
    <source>
        <dbReference type="Proteomes" id="UP000050795"/>
    </source>
</evidence>
<evidence type="ECO:0000313" key="2">
    <source>
        <dbReference type="WBParaSite" id="TREG1_123530.1"/>
    </source>
</evidence>
<protein>
    <submittedName>
        <fullName evidence="2">Uncharacterized protein</fullName>
    </submittedName>
</protein>
<dbReference type="WBParaSite" id="TREG1_123530.1">
    <property type="protein sequence ID" value="TREG1_123530.1"/>
    <property type="gene ID" value="TREG1_123530"/>
</dbReference>
<proteinExistence type="predicted"/>
<accession>A0AA85IVY3</accession>
<keyword evidence="1" id="KW-1185">Reference proteome</keyword>
<reference evidence="1" key="1">
    <citation type="submission" date="2022-06" db="EMBL/GenBank/DDBJ databases">
        <authorList>
            <person name="Berger JAMES D."/>
            <person name="Berger JAMES D."/>
        </authorList>
    </citation>
    <scope>NUCLEOTIDE SEQUENCE [LARGE SCALE GENOMIC DNA]</scope>
</reference>
<sequence length="114" mass="12709">MIRSNLQEVLPNQLSCLLALTSQQGIPELLKEFTSLLKFEPTSLSAAIIQTLPLSCRSSRVTSCRNIVDTFTGHLTDRNQSVLKEELGTRLLVNALHLLELSNTVLQEVSHRPQ</sequence>
<organism evidence="1 2">
    <name type="scientific">Trichobilharzia regenti</name>
    <name type="common">Nasal bird schistosome</name>
    <dbReference type="NCBI Taxonomy" id="157069"/>
    <lineage>
        <taxon>Eukaryota</taxon>
        <taxon>Metazoa</taxon>
        <taxon>Spiralia</taxon>
        <taxon>Lophotrochozoa</taxon>
        <taxon>Platyhelminthes</taxon>
        <taxon>Trematoda</taxon>
        <taxon>Digenea</taxon>
        <taxon>Strigeidida</taxon>
        <taxon>Schistosomatoidea</taxon>
        <taxon>Schistosomatidae</taxon>
        <taxon>Trichobilharzia</taxon>
    </lineage>
</organism>
<name>A0AA85IVY3_TRIRE</name>